<comment type="cofactor">
    <cofactor evidence="1">
        <name>Zn(2+)</name>
        <dbReference type="ChEBI" id="CHEBI:29105"/>
    </cofactor>
</comment>
<dbReference type="SUPFAM" id="SSF55486">
    <property type="entry name" value="Metalloproteases ('zincins'), catalytic domain"/>
    <property type="match status" value="1"/>
</dbReference>
<keyword evidence="6" id="KW-0378">Hydrolase</keyword>
<keyword evidence="4" id="KW-0479">Metal-binding</keyword>
<dbReference type="Pfam" id="PF02130">
    <property type="entry name" value="YbeY"/>
    <property type="match status" value="1"/>
</dbReference>
<dbReference type="GO" id="GO:0004519">
    <property type="term" value="F:endonuclease activity"/>
    <property type="evidence" value="ECO:0007669"/>
    <property type="project" value="UniProtKB-KW"/>
</dbReference>
<sequence length="94" mass="10795">MKKKSYVNVSFVGDLEMKRLNKKHRGKDYTTDVLSFNINEKLEAGKFYLGDIVINVDQAKRQAKEFGNTYEEEIAELVAHGMLHLQGVHHEDDA</sequence>
<dbReference type="GO" id="GO:0046872">
    <property type="term" value="F:metal ion binding"/>
    <property type="evidence" value="ECO:0007669"/>
    <property type="project" value="UniProtKB-KW"/>
</dbReference>
<reference evidence="8 9" key="1">
    <citation type="journal article" date="2016" name="Nat. Commun.">
        <title>Thousands of microbial genomes shed light on interconnected biogeochemical processes in an aquifer system.</title>
        <authorList>
            <person name="Anantharaman K."/>
            <person name="Brown C.T."/>
            <person name="Hug L.A."/>
            <person name="Sharon I."/>
            <person name="Castelle C.J."/>
            <person name="Probst A.J."/>
            <person name="Thomas B.C."/>
            <person name="Singh A."/>
            <person name="Wilkins M.J."/>
            <person name="Karaoz U."/>
            <person name="Brodie E.L."/>
            <person name="Williams K.H."/>
            <person name="Hubbard S.S."/>
            <person name="Banfield J.F."/>
        </authorList>
    </citation>
    <scope>NUCLEOTIDE SEQUENCE [LARGE SCALE GENOMIC DNA]</scope>
</reference>
<dbReference type="AlphaFoldDB" id="A0A1F4VE93"/>
<evidence type="ECO:0000256" key="5">
    <source>
        <dbReference type="ARBA" id="ARBA00022759"/>
    </source>
</evidence>
<evidence type="ECO:0000313" key="8">
    <source>
        <dbReference type="EMBL" id="OGC55489.1"/>
    </source>
</evidence>
<evidence type="ECO:0000256" key="7">
    <source>
        <dbReference type="ARBA" id="ARBA00022833"/>
    </source>
</evidence>
<evidence type="ECO:0000256" key="4">
    <source>
        <dbReference type="ARBA" id="ARBA00022723"/>
    </source>
</evidence>
<protein>
    <submittedName>
        <fullName evidence="8">rRNA maturation RNase YbeY</fullName>
    </submittedName>
</protein>
<name>A0A1F4VE93_UNCKA</name>
<dbReference type="GO" id="GO:0004222">
    <property type="term" value="F:metalloendopeptidase activity"/>
    <property type="evidence" value="ECO:0007669"/>
    <property type="project" value="InterPro"/>
</dbReference>
<dbReference type="GO" id="GO:0006364">
    <property type="term" value="P:rRNA processing"/>
    <property type="evidence" value="ECO:0007669"/>
    <property type="project" value="InterPro"/>
</dbReference>
<comment type="caution">
    <text evidence="8">The sequence shown here is derived from an EMBL/GenBank/DDBJ whole genome shotgun (WGS) entry which is preliminary data.</text>
</comment>
<dbReference type="PANTHER" id="PTHR46986">
    <property type="entry name" value="ENDORIBONUCLEASE YBEY, CHLOROPLASTIC"/>
    <property type="match status" value="1"/>
</dbReference>
<evidence type="ECO:0000256" key="6">
    <source>
        <dbReference type="ARBA" id="ARBA00022801"/>
    </source>
</evidence>
<dbReference type="Gene3D" id="3.40.390.30">
    <property type="entry name" value="Metalloproteases ('zincins'), catalytic domain"/>
    <property type="match status" value="1"/>
</dbReference>
<dbReference type="EMBL" id="MEVI01000002">
    <property type="protein sequence ID" value="OGC55489.1"/>
    <property type="molecule type" value="Genomic_DNA"/>
</dbReference>
<keyword evidence="3" id="KW-0540">Nuclease</keyword>
<proteinExistence type="inferred from homology"/>
<gene>
    <name evidence="8" type="ORF">A3A78_00845</name>
</gene>
<dbReference type="Proteomes" id="UP000176504">
    <property type="component" value="Unassembled WGS sequence"/>
</dbReference>
<dbReference type="NCBIfam" id="TIGR00043">
    <property type="entry name" value="rRNA maturation RNase YbeY"/>
    <property type="match status" value="1"/>
</dbReference>
<comment type="similarity">
    <text evidence="2">Belongs to the endoribonuclease YbeY family.</text>
</comment>
<evidence type="ECO:0000256" key="3">
    <source>
        <dbReference type="ARBA" id="ARBA00022722"/>
    </source>
</evidence>
<accession>A0A1F4VE93</accession>
<evidence type="ECO:0000256" key="2">
    <source>
        <dbReference type="ARBA" id="ARBA00010875"/>
    </source>
</evidence>
<organism evidence="8 9">
    <name type="scientific">candidate division WWE3 bacterium RIFCSPLOWO2_01_FULL_41_18</name>
    <dbReference type="NCBI Taxonomy" id="1802625"/>
    <lineage>
        <taxon>Bacteria</taxon>
        <taxon>Katanobacteria</taxon>
    </lineage>
</organism>
<dbReference type="InterPro" id="IPR002036">
    <property type="entry name" value="YbeY"/>
</dbReference>
<keyword evidence="7" id="KW-0862">Zinc</keyword>
<dbReference type="PANTHER" id="PTHR46986:SF1">
    <property type="entry name" value="ENDORIBONUCLEASE YBEY, CHLOROPLASTIC"/>
    <property type="match status" value="1"/>
</dbReference>
<keyword evidence="5" id="KW-0255">Endonuclease</keyword>
<dbReference type="InterPro" id="IPR023091">
    <property type="entry name" value="MetalPrtase_cat_dom_sf_prd"/>
</dbReference>
<evidence type="ECO:0000313" key="9">
    <source>
        <dbReference type="Proteomes" id="UP000176504"/>
    </source>
</evidence>
<evidence type="ECO:0000256" key="1">
    <source>
        <dbReference type="ARBA" id="ARBA00001947"/>
    </source>
</evidence>